<evidence type="ECO:0000256" key="9">
    <source>
        <dbReference type="PROSITE-ProRule" id="PRU00555"/>
    </source>
</evidence>
<evidence type="ECO:0000256" key="2">
    <source>
        <dbReference type="ARBA" id="ARBA00013274"/>
    </source>
</evidence>
<dbReference type="Gene3D" id="3.40.1090.10">
    <property type="entry name" value="Cytosolic phospholipase A2 catalytic domain"/>
    <property type="match status" value="1"/>
</dbReference>
<evidence type="ECO:0000256" key="7">
    <source>
        <dbReference type="ARBA" id="ARBA00023180"/>
    </source>
</evidence>
<protein>
    <recommendedName>
        <fullName evidence="2 10">Lysophospholipase</fullName>
        <ecNumber evidence="2 10">3.1.1.5</ecNumber>
    </recommendedName>
</protein>
<dbReference type="GO" id="GO:0004622">
    <property type="term" value="F:phosphatidylcholine lysophospholipase activity"/>
    <property type="evidence" value="ECO:0007669"/>
    <property type="project" value="UniProtKB-EC"/>
</dbReference>
<proteinExistence type="inferred from homology"/>
<dbReference type="GO" id="GO:0046475">
    <property type="term" value="P:glycerophospholipid catabolic process"/>
    <property type="evidence" value="ECO:0007669"/>
    <property type="project" value="TreeGrafter"/>
</dbReference>
<reference evidence="12" key="2">
    <citation type="submission" date="2023-05" db="EMBL/GenBank/DDBJ databases">
        <authorList>
            <consortium name="Lawrence Berkeley National Laboratory"/>
            <person name="Steindorff A."/>
            <person name="Hensen N."/>
            <person name="Bonometti L."/>
            <person name="Westerberg I."/>
            <person name="Brannstrom I.O."/>
            <person name="Guillou S."/>
            <person name="Cros-Aarteil S."/>
            <person name="Calhoun S."/>
            <person name="Haridas S."/>
            <person name="Kuo A."/>
            <person name="Mondo S."/>
            <person name="Pangilinan J."/>
            <person name="Riley R."/>
            <person name="Labutti K."/>
            <person name="Andreopoulos B."/>
            <person name="Lipzen A."/>
            <person name="Chen C."/>
            <person name="Yanf M."/>
            <person name="Daum C."/>
            <person name="Ng V."/>
            <person name="Clum A."/>
            <person name="Ohm R."/>
            <person name="Martin F."/>
            <person name="Silar P."/>
            <person name="Natvig D."/>
            <person name="Lalanne C."/>
            <person name="Gautier V."/>
            <person name="Ament-Velasquez S.L."/>
            <person name="Kruys A."/>
            <person name="Hutchinson M.I."/>
            <person name="Powell A.J."/>
            <person name="Barry K."/>
            <person name="Miller A.N."/>
            <person name="Grigoriev I.V."/>
            <person name="Debuchy R."/>
            <person name="Gladieux P."/>
            <person name="Thoren M.H."/>
            <person name="Johannesson H."/>
        </authorList>
    </citation>
    <scope>NUCLEOTIDE SEQUENCE</scope>
    <source>
        <strain evidence="12">CBS 508.74</strain>
    </source>
</reference>
<evidence type="ECO:0000259" key="11">
    <source>
        <dbReference type="PROSITE" id="PS51210"/>
    </source>
</evidence>
<evidence type="ECO:0000256" key="5">
    <source>
        <dbReference type="ARBA" id="ARBA00022963"/>
    </source>
</evidence>
<evidence type="ECO:0000313" key="13">
    <source>
        <dbReference type="Proteomes" id="UP001302812"/>
    </source>
</evidence>
<dbReference type="GO" id="GO:0005783">
    <property type="term" value="C:endoplasmic reticulum"/>
    <property type="evidence" value="ECO:0007669"/>
    <property type="project" value="TreeGrafter"/>
</dbReference>
<dbReference type="InterPro" id="IPR016035">
    <property type="entry name" value="Acyl_Trfase/lysoPLipase"/>
</dbReference>
<dbReference type="PANTHER" id="PTHR10728:SF33">
    <property type="entry name" value="LYSOPHOSPHOLIPASE 1-RELATED"/>
    <property type="match status" value="1"/>
</dbReference>
<evidence type="ECO:0000256" key="3">
    <source>
        <dbReference type="ARBA" id="ARBA00022729"/>
    </source>
</evidence>
<dbReference type="SMART" id="SM00022">
    <property type="entry name" value="PLAc"/>
    <property type="match status" value="1"/>
</dbReference>
<comment type="catalytic activity">
    <reaction evidence="8 10">
        <text>a 1-acyl-sn-glycero-3-phosphocholine + H2O = sn-glycerol 3-phosphocholine + a fatty acid + H(+)</text>
        <dbReference type="Rhea" id="RHEA:15177"/>
        <dbReference type="ChEBI" id="CHEBI:15377"/>
        <dbReference type="ChEBI" id="CHEBI:15378"/>
        <dbReference type="ChEBI" id="CHEBI:16870"/>
        <dbReference type="ChEBI" id="CHEBI:28868"/>
        <dbReference type="ChEBI" id="CHEBI:58168"/>
        <dbReference type="EC" id="3.1.1.5"/>
    </reaction>
</comment>
<keyword evidence="3 10" id="KW-0732">Signal</keyword>
<feature type="chain" id="PRO_5042667801" description="Lysophospholipase" evidence="10">
    <location>
        <begin position="18"/>
        <end position="653"/>
    </location>
</feature>
<dbReference type="PROSITE" id="PS51210">
    <property type="entry name" value="PLA2C"/>
    <property type="match status" value="1"/>
</dbReference>
<comment type="similarity">
    <text evidence="1 10">Belongs to the lysophospholipase family.</text>
</comment>
<feature type="signal peptide" evidence="10">
    <location>
        <begin position="1"/>
        <end position="17"/>
    </location>
</feature>
<keyword evidence="7" id="KW-0325">Glycoprotein</keyword>
<gene>
    <name evidence="12" type="ORF">N656DRAFT_708955</name>
</gene>
<keyword evidence="6 9" id="KW-0443">Lipid metabolism</keyword>
<keyword evidence="5 9" id="KW-0442">Lipid degradation</keyword>
<feature type="domain" description="PLA2c" evidence="11">
    <location>
        <begin position="51"/>
        <end position="603"/>
    </location>
</feature>
<dbReference type="PANTHER" id="PTHR10728">
    <property type="entry name" value="CYTOSOLIC PHOSPHOLIPASE A2"/>
    <property type="match status" value="1"/>
</dbReference>
<evidence type="ECO:0000256" key="8">
    <source>
        <dbReference type="ARBA" id="ARBA00049531"/>
    </source>
</evidence>
<evidence type="ECO:0000313" key="12">
    <source>
        <dbReference type="EMBL" id="KAK4112865.1"/>
    </source>
</evidence>
<dbReference type="InterPro" id="IPR002642">
    <property type="entry name" value="LysoPLipase_cat_dom"/>
</dbReference>
<dbReference type="GO" id="GO:0005829">
    <property type="term" value="C:cytosol"/>
    <property type="evidence" value="ECO:0007669"/>
    <property type="project" value="TreeGrafter"/>
</dbReference>
<dbReference type="SUPFAM" id="SSF52151">
    <property type="entry name" value="FabD/lysophospholipase-like"/>
    <property type="match status" value="1"/>
</dbReference>
<dbReference type="GO" id="GO:0004623">
    <property type="term" value="F:phospholipase A2 activity"/>
    <property type="evidence" value="ECO:0007669"/>
    <property type="project" value="TreeGrafter"/>
</dbReference>
<dbReference type="Pfam" id="PF01735">
    <property type="entry name" value="PLA2_B"/>
    <property type="match status" value="1"/>
</dbReference>
<evidence type="ECO:0000256" key="1">
    <source>
        <dbReference type="ARBA" id="ARBA00008780"/>
    </source>
</evidence>
<accession>A0AAN6YSH6</accession>
<dbReference type="GeneID" id="89935677"/>
<keyword evidence="4 9" id="KW-0378">Hydrolase</keyword>
<dbReference type="FunFam" id="3.40.1090.10:FF:000010">
    <property type="entry name" value="Lysophospholipase"/>
    <property type="match status" value="1"/>
</dbReference>
<evidence type="ECO:0000256" key="4">
    <source>
        <dbReference type="ARBA" id="ARBA00022801"/>
    </source>
</evidence>
<dbReference type="Proteomes" id="UP001302812">
    <property type="component" value="Unassembled WGS sequence"/>
</dbReference>
<name>A0AAN6YSH6_9PEZI</name>
<keyword evidence="13" id="KW-1185">Reference proteome</keyword>
<dbReference type="RefSeq" id="XP_064670435.1">
    <property type="nucleotide sequence ID" value="XM_064811552.1"/>
</dbReference>
<evidence type="ECO:0000256" key="10">
    <source>
        <dbReference type="RuleBase" id="RU362103"/>
    </source>
</evidence>
<dbReference type="EMBL" id="MU853341">
    <property type="protein sequence ID" value="KAK4112865.1"/>
    <property type="molecule type" value="Genomic_DNA"/>
</dbReference>
<comment type="caution">
    <text evidence="12">The sequence shown here is derived from an EMBL/GenBank/DDBJ whole genome shotgun (WGS) entry which is preliminary data.</text>
</comment>
<evidence type="ECO:0000256" key="6">
    <source>
        <dbReference type="ARBA" id="ARBA00023098"/>
    </source>
</evidence>
<sequence>MHLQILLLLALLSSITATEPIKIPGHHVETTISPRARPDAPSGSYAPAVVPCPAEKPSIRRANTLSKRETDWLAKRRANTVDPMIQFLNRAAIEGFDAEAYIKNAAAGVRDLPNIGIAISGGGYRALMNGAGFLSAADSRIPGTTDKGGIGGLLQASTYLAGLSGGGWLVSSLYANNWTAVETLRKGGKDSNIWRFQDSIFKGLEVPGIFDTVRCWADIVEQVAQKKDAGFETSITDYWGRALSYQLIDAPHGGPSYTFSSIAQDNDFSKAQTPFPMLVADNRAPGTKIISINSTIFEFNPFEIGSWDPTTYGFAPIEYLASNFSGGLIPSSGKCVRGYDSLSYIFGTGSSLFNAALLKNLTGVDGLPKVLTETVTEIMKTLDADNDDVAQYVPNPFLGWNNATNPTHDTLELDLVDGGLDKQNIPLHPLIQPFRAVDVIFAVDSSADTIYSWPNGSALRATHARTKSAMGNGTLLPVVPDDTAFLSLGLNNRPTFFGCDINNFTLTDPQATMPPLVVYLPNAPYTHMSNYSTFTPSYSRQDIDGAILNGFNAATQGNGTLDRNWPACVACAVMSRSWARTRTAVPAQCASCFQRYCWNGTVVVGANVVAGGGGAEYQPAFKIADGSHSAGVRRVGLSASVLMVAVVAFLVAL</sequence>
<reference evidence="12" key="1">
    <citation type="journal article" date="2023" name="Mol. Phylogenet. Evol.">
        <title>Genome-scale phylogeny and comparative genomics of the fungal order Sordariales.</title>
        <authorList>
            <person name="Hensen N."/>
            <person name="Bonometti L."/>
            <person name="Westerberg I."/>
            <person name="Brannstrom I.O."/>
            <person name="Guillou S."/>
            <person name="Cros-Aarteil S."/>
            <person name="Calhoun S."/>
            <person name="Haridas S."/>
            <person name="Kuo A."/>
            <person name="Mondo S."/>
            <person name="Pangilinan J."/>
            <person name="Riley R."/>
            <person name="LaButti K."/>
            <person name="Andreopoulos B."/>
            <person name="Lipzen A."/>
            <person name="Chen C."/>
            <person name="Yan M."/>
            <person name="Daum C."/>
            <person name="Ng V."/>
            <person name="Clum A."/>
            <person name="Steindorff A."/>
            <person name="Ohm R.A."/>
            <person name="Martin F."/>
            <person name="Silar P."/>
            <person name="Natvig D.O."/>
            <person name="Lalanne C."/>
            <person name="Gautier V."/>
            <person name="Ament-Velasquez S.L."/>
            <person name="Kruys A."/>
            <person name="Hutchinson M.I."/>
            <person name="Powell A.J."/>
            <person name="Barry K."/>
            <person name="Miller A.N."/>
            <person name="Grigoriev I.V."/>
            <person name="Debuchy R."/>
            <person name="Gladieux P."/>
            <person name="Hiltunen Thoren M."/>
            <person name="Johannesson H."/>
        </authorList>
    </citation>
    <scope>NUCLEOTIDE SEQUENCE</scope>
    <source>
        <strain evidence="12">CBS 508.74</strain>
    </source>
</reference>
<organism evidence="12 13">
    <name type="scientific">Canariomyces notabilis</name>
    <dbReference type="NCBI Taxonomy" id="2074819"/>
    <lineage>
        <taxon>Eukaryota</taxon>
        <taxon>Fungi</taxon>
        <taxon>Dikarya</taxon>
        <taxon>Ascomycota</taxon>
        <taxon>Pezizomycotina</taxon>
        <taxon>Sordariomycetes</taxon>
        <taxon>Sordariomycetidae</taxon>
        <taxon>Sordariales</taxon>
        <taxon>Chaetomiaceae</taxon>
        <taxon>Canariomyces</taxon>
    </lineage>
</organism>
<dbReference type="AlphaFoldDB" id="A0AAN6YSH6"/>
<dbReference type="EC" id="3.1.1.5" evidence="2 10"/>